<gene>
    <name evidence="1" type="ORF">P3H78_33100</name>
</gene>
<accession>A0ABT6AFD5</accession>
<comment type="caution">
    <text evidence="1">The sequence shown here is derived from an EMBL/GenBank/DDBJ whole genome shotgun (WGS) entry which is preliminary data.</text>
</comment>
<reference evidence="1 2" key="1">
    <citation type="submission" date="2023-03" db="EMBL/GenBank/DDBJ databases">
        <title>Draft genome sequence of Streptomyces sp. K1PA1 isolated from peat swamp forest in Thailand.</title>
        <authorList>
            <person name="Klaysubun C."/>
            <person name="Duangmal K."/>
        </authorList>
    </citation>
    <scope>NUCLEOTIDE SEQUENCE [LARGE SCALE GENOMIC DNA]</scope>
    <source>
        <strain evidence="1 2">K1PA1</strain>
    </source>
</reference>
<keyword evidence="2" id="KW-1185">Reference proteome</keyword>
<sequence length="70" mass="7258">MPEPPALAAESTPALASFQAVFTLPGDDGDDWDPVDTLRCTRCGLLIRAGAAATLTDLNTAALEHTCLST</sequence>
<protein>
    <submittedName>
        <fullName evidence="1">Uncharacterized protein</fullName>
    </submittedName>
</protein>
<dbReference type="EMBL" id="JARJBB010000085">
    <property type="protein sequence ID" value="MDF3303359.1"/>
    <property type="molecule type" value="Genomic_DNA"/>
</dbReference>
<proteinExistence type="predicted"/>
<name>A0ABT6AFD5_9ACTN</name>
<evidence type="ECO:0000313" key="1">
    <source>
        <dbReference type="EMBL" id="MDF3303359.1"/>
    </source>
</evidence>
<dbReference type="Proteomes" id="UP001221150">
    <property type="component" value="Unassembled WGS sequence"/>
</dbReference>
<dbReference type="RefSeq" id="WP_276112873.1">
    <property type="nucleotide sequence ID" value="NZ_JARJBB010000085.1"/>
</dbReference>
<organism evidence="1 2">
    <name type="scientific">Streptomyces tropicalis</name>
    <dbReference type="NCBI Taxonomy" id="3034234"/>
    <lineage>
        <taxon>Bacteria</taxon>
        <taxon>Bacillati</taxon>
        <taxon>Actinomycetota</taxon>
        <taxon>Actinomycetes</taxon>
        <taxon>Kitasatosporales</taxon>
        <taxon>Streptomycetaceae</taxon>
        <taxon>Streptomyces</taxon>
    </lineage>
</organism>
<evidence type="ECO:0000313" key="2">
    <source>
        <dbReference type="Proteomes" id="UP001221150"/>
    </source>
</evidence>